<accession>A0A9P9D4J3</accession>
<dbReference type="EMBL" id="JAGMWT010000021">
    <property type="protein sequence ID" value="KAH7112551.1"/>
    <property type="molecule type" value="Genomic_DNA"/>
</dbReference>
<dbReference type="Pfam" id="PF06985">
    <property type="entry name" value="HET"/>
    <property type="match status" value="1"/>
</dbReference>
<dbReference type="Proteomes" id="UP000700596">
    <property type="component" value="Unassembled WGS sequence"/>
</dbReference>
<evidence type="ECO:0000313" key="3">
    <source>
        <dbReference type="Proteomes" id="UP000700596"/>
    </source>
</evidence>
<proteinExistence type="predicted"/>
<dbReference type="InterPro" id="IPR052895">
    <property type="entry name" value="HetReg/Transcr_Mod"/>
</dbReference>
<evidence type="ECO:0000313" key="2">
    <source>
        <dbReference type="EMBL" id="KAH7112551.1"/>
    </source>
</evidence>
<organism evidence="2 3">
    <name type="scientific">Dendryphion nanum</name>
    <dbReference type="NCBI Taxonomy" id="256645"/>
    <lineage>
        <taxon>Eukaryota</taxon>
        <taxon>Fungi</taxon>
        <taxon>Dikarya</taxon>
        <taxon>Ascomycota</taxon>
        <taxon>Pezizomycotina</taxon>
        <taxon>Dothideomycetes</taxon>
        <taxon>Pleosporomycetidae</taxon>
        <taxon>Pleosporales</taxon>
        <taxon>Torulaceae</taxon>
        <taxon>Dendryphion</taxon>
    </lineage>
</organism>
<dbReference type="InterPro" id="IPR010730">
    <property type="entry name" value="HET"/>
</dbReference>
<dbReference type="PANTHER" id="PTHR24148">
    <property type="entry name" value="ANKYRIN REPEAT DOMAIN-CONTAINING PROTEIN 39 HOMOLOG-RELATED"/>
    <property type="match status" value="1"/>
</dbReference>
<protein>
    <submittedName>
        <fullName evidence="2">Heterokaryon incompatibility protein-domain-containing protein</fullName>
    </submittedName>
</protein>
<comment type="caution">
    <text evidence="2">The sequence shown here is derived from an EMBL/GenBank/DDBJ whole genome shotgun (WGS) entry which is preliminary data.</text>
</comment>
<dbReference type="AlphaFoldDB" id="A0A9P9D4J3"/>
<feature type="domain" description="Heterokaryon incompatibility" evidence="1">
    <location>
        <begin position="80"/>
        <end position="224"/>
    </location>
</feature>
<dbReference type="Pfam" id="PF26639">
    <property type="entry name" value="Het-6_barrel"/>
    <property type="match status" value="1"/>
</dbReference>
<sequence>MDGELSNFLTQLHRARAIPREERIFPCLEELGGAATFKHSPLPPDTKSTRMLWIETTIEEQNPTLCISLASIDLDTCGSYSAISYTWDGQTPTVPIECNDEVLLVTQNCYTILRDLRTSSRSQPLWIDGVCIDQSSVLERNHQVGIMGDIYSGAKEIIVWLGPWDSDVAWVLEQLPRLDDFYDPEEILREITRDIAKSRAYEDYDICDEIFGRPWFKRVWTMQEYILADPIADINLMVGEKKLPWSDIFQTLADHWVADELRDNQFPSRYYWQLIRIRESLHGDYLWSSRYTSIARLYEPIEGTKSGLALMSSSEEVISTTEDYREESVTLSQLFEISHSRQCTDLRDKVFALYSVAQKINGTLPKPDYTRSVVDIYTDAALWALEQVGTLALLHNITQQADIERIQHGLPSWVLELSNPTTVGLSVSQIKVTAFKASKDSRSYFDIEDNRRVLRIRGKELGCISCLGEELPPFKWYGVDKRASVISAFGNWLSIWNTDLTRWNEIVLAAISFWLFKSPSEWTVDTSSQFFKVIVSLLTNLPHSANVLHSTKFSAIESLVKIEEIDGGIYLLIDLWLILEGWRGLRTETGDIGFGTATMKENDRIILISGLGWPLVLRPMNDGYWMLIGHAYVHGIMNGEAWPDEAKGEELEDFLIR</sequence>
<reference evidence="2" key="1">
    <citation type="journal article" date="2021" name="Nat. Commun.">
        <title>Genetic determinants of endophytism in the Arabidopsis root mycobiome.</title>
        <authorList>
            <person name="Mesny F."/>
            <person name="Miyauchi S."/>
            <person name="Thiergart T."/>
            <person name="Pickel B."/>
            <person name="Atanasova L."/>
            <person name="Karlsson M."/>
            <person name="Huettel B."/>
            <person name="Barry K.W."/>
            <person name="Haridas S."/>
            <person name="Chen C."/>
            <person name="Bauer D."/>
            <person name="Andreopoulos W."/>
            <person name="Pangilinan J."/>
            <person name="LaButti K."/>
            <person name="Riley R."/>
            <person name="Lipzen A."/>
            <person name="Clum A."/>
            <person name="Drula E."/>
            <person name="Henrissat B."/>
            <person name="Kohler A."/>
            <person name="Grigoriev I.V."/>
            <person name="Martin F.M."/>
            <person name="Hacquard S."/>
        </authorList>
    </citation>
    <scope>NUCLEOTIDE SEQUENCE</scope>
    <source>
        <strain evidence="2">MPI-CAGE-CH-0243</strain>
    </source>
</reference>
<gene>
    <name evidence="2" type="ORF">B0J11DRAFT_498164</name>
</gene>
<keyword evidence="3" id="KW-1185">Reference proteome</keyword>
<name>A0A9P9D4J3_9PLEO</name>
<dbReference type="PANTHER" id="PTHR24148:SF73">
    <property type="entry name" value="HET DOMAIN PROTEIN (AFU_ORTHOLOGUE AFUA_8G01020)"/>
    <property type="match status" value="1"/>
</dbReference>
<evidence type="ECO:0000259" key="1">
    <source>
        <dbReference type="Pfam" id="PF06985"/>
    </source>
</evidence>
<dbReference type="OrthoDB" id="194358at2759"/>